<protein>
    <recommendedName>
        <fullName evidence="4 12">UDP-3-O-acyl-N-acetylglucosamine deacetylase</fullName>
        <shortName evidence="12">UDP-3-O-acyl-GlcNAc deacetylase</shortName>
        <ecNumber evidence="4 12">3.5.1.108</ecNumber>
    </recommendedName>
    <alternativeName>
        <fullName evidence="12">UDP-3-O-[R-3-hydroxymyristoyl]-N-acetylglucosamine deacetylase</fullName>
    </alternativeName>
</protein>
<dbReference type="Gene3D" id="3.30.1700.10">
    <property type="entry name" value="lpxc deacetylase, domain 2"/>
    <property type="match status" value="1"/>
</dbReference>
<dbReference type="HAMAP" id="MF_00388">
    <property type="entry name" value="LpxC"/>
    <property type="match status" value="1"/>
</dbReference>
<evidence type="ECO:0000313" key="14">
    <source>
        <dbReference type="Proteomes" id="UP000604381"/>
    </source>
</evidence>
<proteinExistence type="inferred from homology"/>
<evidence type="ECO:0000256" key="11">
    <source>
        <dbReference type="ARBA" id="ARBA00024535"/>
    </source>
</evidence>
<evidence type="ECO:0000256" key="3">
    <source>
        <dbReference type="ARBA" id="ARBA00005002"/>
    </source>
</evidence>
<comment type="similarity">
    <text evidence="12">Belongs to the LpxC family.</text>
</comment>
<dbReference type="InterPro" id="IPR020568">
    <property type="entry name" value="Ribosomal_Su5_D2-typ_SF"/>
</dbReference>
<dbReference type="InterPro" id="IPR004463">
    <property type="entry name" value="UDP-acyl_GlcNac_deAcase"/>
</dbReference>
<feature type="binding site" evidence="12">
    <location>
        <position position="251"/>
    </location>
    <ligand>
        <name>Zn(2+)</name>
        <dbReference type="ChEBI" id="CHEBI:29105"/>
    </ligand>
</feature>
<feature type="active site" description="Proton donor" evidence="12">
    <location>
        <position position="274"/>
    </location>
</feature>
<dbReference type="GO" id="GO:0046872">
    <property type="term" value="F:metal ion binding"/>
    <property type="evidence" value="ECO:0007669"/>
    <property type="project" value="UniProtKB-KW"/>
</dbReference>
<accession>A0A930UCV9</accession>
<dbReference type="InterPro" id="IPR011334">
    <property type="entry name" value="UDP-acyl_GlcNac_deAcase_C"/>
</dbReference>
<sequence>MSAPAAWPQRSLAAPSARVRGVGLHSGRVISLRLLPAPPDSGVSIDYAAAGKRARIAVSSANVVDTLLATTVAADGCQVATIEHLLAALCICGVDNAVIEIDGPEVPIMDGSAQPFILLIRNTGMAAQDAEKRFVRVTREIAVQHPDDPERRACLQPAAAASWDVTIDFADPVISRSSQRLALAFDASAAVAAAVAAARTFGFVQDVDFLRKHDRGLGGSLDNALVLDGHRLLNRHGLRQDNEFVAHKLLDAIGDCYVEGKLLIASYQASMPGHNLNHLLMLELLARPDAWEEVPASAAARDCQLPDFGPLGCA</sequence>
<keyword evidence="6 12" id="KW-0441">Lipid A biosynthesis</keyword>
<dbReference type="SUPFAM" id="SSF54211">
    <property type="entry name" value="Ribosomal protein S5 domain 2-like"/>
    <property type="match status" value="2"/>
</dbReference>
<dbReference type="Proteomes" id="UP000604381">
    <property type="component" value="Unassembled WGS sequence"/>
</dbReference>
<keyword evidence="8 12" id="KW-0378">Hydrolase</keyword>
<dbReference type="EMBL" id="JADHEI010000033">
    <property type="protein sequence ID" value="MBF2735238.1"/>
    <property type="molecule type" value="Genomic_DNA"/>
</dbReference>
<evidence type="ECO:0000256" key="5">
    <source>
        <dbReference type="ARBA" id="ARBA00022516"/>
    </source>
</evidence>
<evidence type="ECO:0000256" key="9">
    <source>
        <dbReference type="ARBA" id="ARBA00022833"/>
    </source>
</evidence>
<keyword evidence="10 12" id="KW-0443">Lipid metabolism</keyword>
<comment type="cofactor">
    <cofactor evidence="1 12">
        <name>Zn(2+)</name>
        <dbReference type="ChEBI" id="CHEBI:29105"/>
    </cofactor>
</comment>
<keyword evidence="5 12" id="KW-0444">Lipid biosynthesis</keyword>
<keyword evidence="9 12" id="KW-0862">Zinc</keyword>
<dbReference type="GO" id="GO:0016020">
    <property type="term" value="C:membrane"/>
    <property type="evidence" value="ECO:0007669"/>
    <property type="project" value="GOC"/>
</dbReference>
<dbReference type="InterPro" id="IPR015870">
    <property type="entry name" value="UDP-acyl_N-AcGlcN_deAcase_N"/>
</dbReference>
<evidence type="ECO:0000256" key="8">
    <source>
        <dbReference type="ARBA" id="ARBA00022801"/>
    </source>
</evidence>
<dbReference type="NCBIfam" id="TIGR00325">
    <property type="entry name" value="lpxC"/>
    <property type="match status" value="1"/>
</dbReference>
<dbReference type="Gene3D" id="3.30.230.20">
    <property type="entry name" value="lpxc deacetylase, domain 1"/>
    <property type="match status" value="1"/>
</dbReference>
<evidence type="ECO:0000256" key="10">
    <source>
        <dbReference type="ARBA" id="ARBA00023098"/>
    </source>
</evidence>
<dbReference type="PANTHER" id="PTHR33694:SF1">
    <property type="entry name" value="UDP-3-O-ACYL-N-ACETYLGLUCOSAMINE DEACETYLASE 1, MITOCHONDRIAL-RELATED"/>
    <property type="match status" value="1"/>
</dbReference>
<dbReference type="AlphaFoldDB" id="A0A930UCV9"/>
<evidence type="ECO:0000256" key="4">
    <source>
        <dbReference type="ARBA" id="ARBA00012745"/>
    </source>
</evidence>
<evidence type="ECO:0000313" key="13">
    <source>
        <dbReference type="EMBL" id="MBF2735238.1"/>
    </source>
</evidence>
<organism evidence="13 14">
    <name type="scientific">Candidatus Amphirhobacter heronislandensis</name>
    <dbReference type="NCBI Taxonomy" id="1732024"/>
    <lineage>
        <taxon>Bacteria</taxon>
        <taxon>Pseudomonadati</taxon>
        <taxon>Pseudomonadota</taxon>
        <taxon>Gammaproteobacteria</taxon>
        <taxon>Candidatus Tethybacterales</taxon>
        <taxon>Candidatus Tethybacteraceae</taxon>
        <taxon>Candidatus Amphirhobacter</taxon>
    </lineage>
</organism>
<feature type="binding site" evidence="12">
    <location>
        <position position="84"/>
    </location>
    <ligand>
        <name>Zn(2+)</name>
        <dbReference type="ChEBI" id="CHEBI:29105"/>
    </ligand>
</feature>
<dbReference type="Pfam" id="PF03331">
    <property type="entry name" value="LpxC"/>
    <property type="match status" value="1"/>
</dbReference>
<feature type="binding site" evidence="12">
    <location>
        <position position="247"/>
    </location>
    <ligand>
        <name>Zn(2+)</name>
        <dbReference type="ChEBI" id="CHEBI:29105"/>
    </ligand>
</feature>
<comment type="catalytic activity">
    <reaction evidence="11 12">
        <text>a UDP-3-O-[(3R)-3-hydroxyacyl]-N-acetyl-alpha-D-glucosamine + H2O = a UDP-3-O-[(3R)-3-hydroxyacyl]-alpha-D-glucosamine + acetate</text>
        <dbReference type="Rhea" id="RHEA:67816"/>
        <dbReference type="ChEBI" id="CHEBI:15377"/>
        <dbReference type="ChEBI" id="CHEBI:30089"/>
        <dbReference type="ChEBI" id="CHEBI:137740"/>
        <dbReference type="ChEBI" id="CHEBI:173225"/>
        <dbReference type="EC" id="3.5.1.108"/>
    </reaction>
</comment>
<dbReference type="GO" id="GO:0009245">
    <property type="term" value="P:lipid A biosynthetic process"/>
    <property type="evidence" value="ECO:0007669"/>
    <property type="project" value="UniProtKB-UniRule"/>
</dbReference>
<evidence type="ECO:0000256" key="6">
    <source>
        <dbReference type="ARBA" id="ARBA00022556"/>
    </source>
</evidence>
<comment type="function">
    <text evidence="2 12">Catalyzes the hydrolysis of UDP-3-O-myristoyl-N-acetylglucosamine to form UDP-3-O-myristoylglucosamine and acetate, the committed step in lipid A biosynthesis.</text>
</comment>
<dbReference type="GO" id="GO:0103117">
    <property type="term" value="F:UDP-3-O-acyl-N-acetylglucosamine deacetylase activity"/>
    <property type="evidence" value="ECO:0007669"/>
    <property type="project" value="UniProtKB-UniRule"/>
</dbReference>
<evidence type="ECO:0000256" key="1">
    <source>
        <dbReference type="ARBA" id="ARBA00001947"/>
    </source>
</evidence>
<evidence type="ECO:0000256" key="7">
    <source>
        <dbReference type="ARBA" id="ARBA00022723"/>
    </source>
</evidence>
<keyword evidence="14" id="KW-1185">Reference proteome</keyword>
<evidence type="ECO:0000256" key="2">
    <source>
        <dbReference type="ARBA" id="ARBA00002923"/>
    </source>
</evidence>
<name>A0A930UCV9_9GAMM</name>
<gene>
    <name evidence="12 13" type="primary">lpxC</name>
    <name evidence="13" type="ORF">ISN26_04025</name>
</gene>
<comment type="caution">
    <text evidence="13">The sequence shown here is derived from an EMBL/GenBank/DDBJ whole genome shotgun (WGS) entry which is preliminary data.</text>
</comment>
<dbReference type="PANTHER" id="PTHR33694">
    <property type="entry name" value="UDP-3-O-ACYL-N-ACETYLGLUCOSAMINE DEACETYLASE 1, MITOCHONDRIAL-RELATED"/>
    <property type="match status" value="1"/>
</dbReference>
<keyword evidence="7 12" id="KW-0479">Metal-binding</keyword>
<comment type="pathway">
    <text evidence="3 12">Glycolipid biosynthesis; lipid IV(A) biosynthesis; lipid IV(A) from (3R)-3-hydroxytetradecanoyl-[acyl-carrier-protein] and UDP-N-acetyl-alpha-D-glucosamine: step 2/6.</text>
</comment>
<evidence type="ECO:0000256" key="12">
    <source>
        <dbReference type="HAMAP-Rule" id="MF_00388"/>
    </source>
</evidence>
<dbReference type="EC" id="3.5.1.108" evidence="4 12"/>
<reference evidence="13" key="1">
    <citation type="submission" date="2020-10" db="EMBL/GenBank/DDBJ databases">
        <title>An improved Amphimedon queenslandica hologenome assembly reveals how three proteobacterial symbionts can extend the metabolic phenotypic of their marine sponge host.</title>
        <authorList>
            <person name="Degnan B."/>
            <person name="Degnan S."/>
            <person name="Xiang X."/>
        </authorList>
    </citation>
    <scope>NUCLEOTIDE SEQUENCE</scope>
    <source>
        <strain evidence="13">AqS2</strain>
    </source>
</reference>